<name>A0A3G7TSR5_9PSED</name>
<dbReference type="EMBL" id="CP027753">
    <property type="protein sequence ID" value="AZE50120.1"/>
    <property type="molecule type" value="Genomic_DNA"/>
</dbReference>
<evidence type="ECO:0000313" key="1">
    <source>
        <dbReference type="EMBL" id="AZE50120.1"/>
    </source>
</evidence>
<dbReference type="AlphaFoldDB" id="A0A3G7TSR5"/>
<protein>
    <submittedName>
        <fullName evidence="1">Uncharacterized protein</fullName>
    </submittedName>
</protein>
<accession>A0A3G7TSR5</accession>
<evidence type="ECO:0000313" key="2">
    <source>
        <dbReference type="Proteomes" id="UP000268048"/>
    </source>
</evidence>
<organism evidence="1 2">
    <name type="scientific">Pseudomonas chlororaphis</name>
    <dbReference type="NCBI Taxonomy" id="587753"/>
    <lineage>
        <taxon>Bacteria</taxon>
        <taxon>Pseudomonadati</taxon>
        <taxon>Pseudomonadota</taxon>
        <taxon>Gammaproteobacteria</taxon>
        <taxon>Pseudomonadales</taxon>
        <taxon>Pseudomonadaceae</taxon>
        <taxon>Pseudomonas</taxon>
    </lineage>
</organism>
<dbReference type="Proteomes" id="UP000268048">
    <property type="component" value="Chromosome"/>
</dbReference>
<proteinExistence type="predicted"/>
<reference evidence="1 2" key="1">
    <citation type="submission" date="2018-03" db="EMBL/GenBank/DDBJ databases">
        <title>Diversity of phytobeneficial traits revealed by whole-genome analysis of worldwide-isolated phenazine-producing Pseudomonas spp.</title>
        <authorList>
            <person name="Biessy A."/>
            <person name="Novinscak A."/>
            <person name="Blom J."/>
            <person name="Leger G."/>
            <person name="Thomashow L.S."/>
            <person name="Cazorla F.M."/>
            <person name="Josic D."/>
            <person name="Filion M."/>
        </authorList>
    </citation>
    <scope>NUCLEOTIDE SEQUENCE [LARGE SCALE GENOMIC DNA]</scope>
    <source>
        <strain evidence="1 2">B25</strain>
    </source>
</reference>
<sequence length="63" mass="6900">MYEALYEIMPMCQFAYLTLSALIPEDTIIMSFPVSAGEAQIGTCNSIFRKKICRCAGVPSSTS</sequence>
<gene>
    <name evidence="1" type="ORF">C4K04_4461</name>
</gene>